<evidence type="ECO:0000259" key="7">
    <source>
        <dbReference type="Pfam" id="PF06271"/>
    </source>
</evidence>
<evidence type="ECO:0000313" key="9">
    <source>
        <dbReference type="Proteomes" id="UP001398556"/>
    </source>
</evidence>
<feature type="domain" description="RDD" evidence="7">
    <location>
        <begin position="18"/>
        <end position="184"/>
    </location>
</feature>
<comment type="subcellular location">
    <subcellularLocation>
        <location evidence="1">Cell membrane</location>
        <topology evidence="1">Multi-pass membrane protein</topology>
    </subcellularLocation>
</comment>
<organism evidence="8 9">
    <name type="scientific">Flavobacterium flavipallidum</name>
    <dbReference type="NCBI Taxonomy" id="3139140"/>
    <lineage>
        <taxon>Bacteria</taxon>
        <taxon>Pseudomonadati</taxon>
        <taxon>Bacteroidota</taxon>
        <taxon>Flavobacteriia</taxon>
        <taxon>Flavobacteriales</taxon>
        <taxon>Flavobacteriaceae</taxon>
        <taxon>Flavobacterium</taxon>
    </lineage>
</organism>
<dbReference type="Proteomes" id="UP001398556">
    <property type="component" value="Unassembled WGS sequence"/>
</dbReference>
<dbReference type="PANTHER" id="PTHR36115">
    <property type="entry name" value="PROLINE-RICH ANTIGEN HOMOLOG-RELATED"/>
    <property type="match status" value="1"/>
</dbReference>
<evidence type="ECO:0000256" key="1">
    <source>
        <dbReference type="ARBA" id="ARBA00004651"/>
    </source>
</evidence>
<gene>
    <name evidence="8" type="ORF">AAEO59_04330</name>
</gene>
<dbReference type="PANTHER" id="PTHR36115:SF6">
    <property type="entry name" value="PROLINE-RICH ANTIGEN HOMOLOG"/>
    <property type="match status" value="1"/>
</dbReference>
<dbReference type="EMBL" id="JBBYHU010000005">
    <property type="protein sequence ID" value="MEL1240271.1"/>
    <property type="molecule type" value="Genomic_DNA"/>
</dbReference>
<dbReference type="InterPro" id="IPR010432">
    <property type="entry name" value="RDD"/>
</dbReference>
<sequence>MKDEQIPETIPGIDNNIYAGFFVRFGSLLLDAIIMLPLIYIIFYINGLSINMYFYTIIPNLLFGIWYNIYLPKRYGGTPGKLIAGIKIIKINGKPIAWKEAILRHSVSLLLTFFSIVTMIMCLLKADETVFESLDWLKKAGYLMSLEPVPFKIHVWVSNIWIYSEFFILLTNKRKRAAHDFIAGTVVVRSIYVSKINEIMFPDNNDKI</sequence>
<dbReference type="RefSeq" id="WP_341699515.1">
    <property type="nucleotide sequence ID" value="NZ_JBBYHU010000005.1"/>
</dbReference>
<evidence type="ECO:0000256" key="4">
    <source>
        <dbReference type="ARBA" id="ARBA00022989"/>
    </source>
</evidence>
<evidence type="ECO:0000256" key="6">
    <source>
        <dbReference type="SAM" id="Phobius"/>
    </source>
</evidence>
<feature type="transmembrane region" description="Helical" evidence="6">
    <location>
        <begin position="107"/>
        <end position="126"/>
    </location>
</feature>
<dbReference type="InterPro" id="IPR051791">
    <property type="entry name" value="Pra-immunoreactive"/>
</dbReference>
<evidence type="ECO:0000256" key="3">
    <source>
        <dbReference type="ARBA" id="ARBA00022692"/>
    </source>
</evidence>
<dbReference type="Pfam" id="PF06271">
    <property type="entry name" value="RDD"/>
    <property type="match status" value="1"/>
</dbReference>
<feature type="transmembrane region" description="Helical" evidence="6">
    <location>
        <begin position="21"/>
        <end position="46"/>
    </location>
</feature>
<reference evidence="8 9" key="1">
    <citation type="submission" date="2024-04" db="EMBL/GenBank/DDBJ databases">
        <title>Flavobacterium sp. DGU99 16S ribosomal RNA gene Genome sequencing and assembly.</title>
        <authorList>
            <person name="Park S."/>
        </authorList>
    </citation>
    <scope>NUCLEOTIDE SEQUENCE [LARGE SCALE GENOMIC DNA]</scope>
    <source>
        <strain evidence="8 9">DGU99</strain>
    </source>
</reference>
<protein>
    <submittedName>
        <fullName evidence="8">RDD family protein</fullName>
    </submittedName>
</protein>
<feature type="transmembrane region" description="Helical" evidence="6">
    <location>
        <begin position="153"/>
        <end position="171"/>
    </location>
</feature>
<evidence type="ECO:0000256" key="2">
    <source>
        <dbReference type="ARBA" id="ARBA00022475"/>
    </source>
</evidence>
<name>A0ABU9HJH8_9FLAO</name>
<feature type="transmembrane region" description="Helical" evidence="6">
    <location>
        <begin position="52"/>
        <end position="71"/>
    </location>
</feature>
<evidence type="ECO:0000313" key="8">
    <source>
        <dbReference type="EMBL" id="MEL1240271.1"/>
    </source>
</evidence>
<keyword evidence="3 6" id="KW-0812">Transmembrane</keyword>
<evidence type="ECO:0000256" key="5">
    <source>
        <dbReference type="ARBA" id="ARBA00023136"/>
    </source>
</evidence>
<keyword evidence="5 6" id="KW-0472">Membrane</keyword>
<comment type="caution">
    <text evidence="8">The sequence shown here is derived from an EMBL/GenBank/DDBJ whole genome shotgun (WGS) entry which is preliminary data.</text>
</comment>
<keyword evidence="2" id="KW-1003">Cell membrane</keyword>
<proteinExistence type="predicted"/>
<keyword evidence="4 6" id="KW-1133">Transmembrane helix</keyword>
<accession>A0ABU9HJH8</accession>
<keyword evidence="9" id="KW-1185">Reference proteome</keyword>